<comment type="caution">
    <text evidence="2">The sequence shown here is derived from an EMBL/GenBank/DDBJ whole genome shotgun (WGS) entry which is preliminary data.</text>
</comment>
<evidence type="ECO:0000256" key="1">
    <source>
        <dbReference type="SAM" id="MobiDB-lite"/>
    </source>
</evidence>
<sequence length="127" mass="13688">MTEMLREVNNGHGDDVIERLLEYSSGSASLLLHPISLTWSLWGATMEGIKLFIFSYEPVSMNFGVSFHDHGIGFGLIAPSIEHLPAVAVPSLTSHTSQEGSPSVNGRNSTSLNAPLAGPIRVTNRDE</sequence>
<gene>
    <name evidence="2" type="ORF">N7G274_006228</name>
</gene>
<dbReference type="Proteomes" id="UP001590950">
    <property type="component" value="Unassembled WGS sequence"/>
</dbReference>
<evidence type="ECO:0000313" key="3">
    <source>
        <dbReference type="Proteomes" id="UP001590950"/>
    </source>
</evidence>
<protein>
    <submittedName>
        <fullName evidence="2">Uncharacterized protein</fullName>
    </submittedName>
</protein>
<feature type="compositionally biased region" description="Polar residues" evidence="1">
    <location>
        <begin position="92"/>
        <end position="113"/>
    </location>
</feature>
<proteinExistence type="predicted"/>
<evidence type="ECO:0000313" key="2">
    <source>
        <dbReference type="EMBL" id="KAL2040770.1"/>
    </source>
</evidence>
<reference evidence="2 3" key="1">
    <citation type="submission" date="2024-09" db="EMBL/GenBank/DDBJ databases">
        <title>Rethinking Asexuality: The Enigmatic Case of Functional Sexual Genes in Lepraria (Stereocaulaceae).</title>
        <authorList>
            <person name="Doellman M."/>
            <person name="Sun Y."/>
            <person name="Barcenas-Pena A."/>
            <person name="Lumbsch H.T."/>
            <person name="Grewe F."/>
        </authorList>
    </citation>
    <scope>NUCLEOTIDE SEQUENCE [LARGE SCALE GENOMIC DNA]</scope>
    <source>
        <strain evidence="2 3">Mercado 3170</strain>
    </source>
</reference>
<accession>A0ABR4A6R7</accession>
<organism evidence="2 3">
    <name type="scientific">Stereocaulon virgatum</name>
    <dbReference type="NCBI Taxonomy" id="373712"/>
    <lineage>
        <taxon>Eukaryota</taxon>
        <taxon>Fungi</taxon>
        <taxon>Dikarya</taxon>
        <taxon>Ascomycota</taxon>
        <taxon>Pezizomycotina</taxon>
        <taxon>Lecanoromycetes</taxon>
        <taxon>OSLEUM clade</taxon>
        <taxon>Lecanoromycetidae</taxon>
        <taxon>Lecanorales</taxon>
        <taxon>Lecanorineae</taxon>
        <taxon>Stereocaulaceae</taxon>
        <taxon>Stereocaulon</taxon>
    </lineage>
</organism>
<name>A0ABR4A6R7_9LECA</name>
<keyword evidence="3" id="KW-1185">Reference proteome</keyword>
<feature type="region of interest" description="Disordered" evidence="1">
    <location>
        <begin position="92"/>
        <end position="127"/>
    </location>
</feature>
<dbReference type="EMBL" id="JBEFKJ010000019">
    <property type="protein sequence ID" value="KAL2040770.1"/>
    <property type="molecule type" value="Genomic_DNA"/>
</dbReference>